<dbReference type="EMBL" id="QSAQ01000065">
    <property type="protein sequence ID" value="RGW63101.1"/>
    <property type="molecule type" value="Genomic_DNA"/>
</dbReference>
<keyword evidence="4" id="KW-0479">Metal-binding</keyword>
<evidence type="ECO:0000256" key="2">
    <source>
        <dbReference type="ARBA" id="ARBA00022485"/>
    </source>
</evidence>
<evidence type="ECO:0000313" key="8">
    <source>
        <dbReference type="EMBL" id="RGW63101.1"/>
    </source>
</evidence>
<comment type="caution">
    <text evidence="8">The sequence shown here is derived from an EMBL/GenBank/DDBJ whole genome shotgun (WGS) entry which is preliminary data.</text>
</comment>
<evidence type="ECO:0000256" key="3">
    <source>
        <dbReference type="ARBA" id="ARBA00022691"/>
    </source>
</evidence>
<evidence type="ECO:0000256" key="5">
    <source>
        <dbReference type="ARBA" id="ARBA00023004"/>
    </source>
</evidence>
<dbReference type="PROSITE" id="PS01305">
    <property type="entry name" value="MOAA_NIFB_PQQE"/>
    <property type="match status" value="1"/>
</dbReference>
<reference evidence="8 9" key="1">
    <citation type="submission" date="2018-08" db="EMBL/GenBank/DDBJ databases">
        <title>A genome reference for cultivated species of the human gut microbiota.</title>
        <authorList>
            <person name="Zou Y."/>
            <person name="Xue W."/>
            <person name="Luo G."/>
        </authorList>
    </citation>
    <scope>NUCLEOTIDE SEQUENCE [LARGE SCALE GENOMIC DNA]</scope>
    <source>
        <strain evidence="8 9">AF11-14</strain>
    </source>
</reference>
<dbReference type="InterPro" id="IPR013785">
    <property type="entry name" value="Aldolase_TIM"/>
</dbReference>
<organism evidence="8 9">
    <name type="scientific">Segatella copri</name>
    <dbReference type="NCBI Taxonomy" id="165179"/>
    <lineage>
        <taxon>Bacteria</taxon>
        <taxon>Pseudomonadati</taxon>
        <taxon>Bacteroidota</taxon>
        <taxon>Bacteroidia</taxon>
        <taxon>Bacteroidales</taxon>
        <taxon>Prevotellaceae</taxon>
        <taxon>Segatella</taxon>
    </lineage>
</organism>
<keyword evidence="2" id="KW-0004">4Fe-4S</keyword>
<gene>
    <name evidence="8" type="ORF">DWV60_15605</name>
</gene>
<dbReference type="RefSeq" id="WP_118141860.1">
    <property type="nucleotide sequence ID" value="NZ_QSAQ01000065.1"/>
</dbReference>
<dbReference type="GO" id="GO:0016491">
    <property type="term" value="F:oxidoreductase activity"/>
    <property type="evidence" value="ECO:0007669"/>
    <property type="project" value="InterPro"/>
</dbReference>
<protein>
    <submittedName>
        <fullName evidence="8">Radical SAM protein</fullName>
    </submittedName>
</protein>
<dbReference type="Proteomes" id="UP000286077">
    <property type="component" value="Unassembled WGS sequence"/>
</dbReference>
<dbReference type="AlphaFoldDB" id="A0AA92U0V6"/>
<comment type="cofactor">
    <cofactor evidence="1">
        <name>[4Fe-4S] cluster</name>
        <dbReference type="ChEBI" id="CHEBI:49883"/>
    </cofactor>
</comment>
<dbReference type="InterPro" id="IPR023867">
    <property type="entry name" value="Sulphatase_maturase_rSAM"/>
</dbReference>
<dbReference type="SFLD" id="SFLDG01067">
    <property type="entry name" value="SPASM/twitch_domain_containing"/>
    <property type="match status" value="1"/>
</dbReference>
<dbReference type="PROSITE" id="PS51918">
    <property type="entry name" value="RADICAL_SAM"/>
    <property type="match status" value="1"/>
</dbReference>
<accession>A0AA92U0V6</accession>
<dbReference type="InterPro" id="IPR000385">
    <property type="entry name" value="MoaA_NifB_PqqE_Fe-S-bd_CS"/>
</dbReference>
<proteinExistence type="predicted"/>
<feature type="domain" description="Radical SAM core" evidence="7">
    <location>
        <begin position="92"/>
        <end position="320"/>
    </location>
</feature>
<name>A0AA92U0V6_9BACT</name>
<sequence>MARLSNYVIDTEITDENQNMLVHGYTGAIDIIDRELANYLKNNKDTLERGTFPFGEENYDLLNKRGYITDKTPVEEVQYVKDLANLLHKKNLNGIKCFGFIITYNCNFRCPYCYESRISNFGKNWSQKTFTKEIVDEAYEALATIEPVKEKRYRGLLLYGGEPLLKKNQEIVKYIVNKGVGLGYRFGAISNGFELENYEDILGPDKLGALQITIDGPRDQHNTTRVHQDGFPTFDKILSNVEMALNKECKVSIRMNTNMENIDKISALHDFFEKKGFYKNPLFQLNSALIYDYLDDLKESDDKAKGINYMSHKDYIDVYEKHPDFNFEDEGFYKRISDSITKGQRMMLQPTYCGAPSNSYLLDPYHNIYACWERIGDGSQVVGKYNKDRVKFFPNLEEIHSHNVSEKETCSKCKFVFLCRGGCPVKAKTHNCKLVRELFKTSVNKVYKKNKKYFE</sequence>
<dbReference type="PANTHER" id="PTHR43273">
    <property type="entry name" value="ANAEROBIC SULFATASE-MATURATING ENZYME HOMOLOG ASLB-RELATED"/>
    <property type="match status" value="1"/>
</dbReference>
<dbReference type="SUPFAM" id="SSF102114">
    <property type="entry name" value="Radical SAM enzymes"/>
    <property type="match status" value="1"/>
</dbReference>
<evidence type="ECO:0000256" key="6">
    <source>
        <dbReference type="ARBA" id="ARBA00023014"/>
    </source>
</evidence>
<dbReference type="GO" id="GO:0051539">
    <property type="term" value="F:4 iron, 4 sulfur cluster binding"/>
    <property type="evidence" value="ECO:0007669"/>
    <property type="project" value="UniProtKB-KW"/>
</dbReference>
<dbReference type="InterPro" id="IPR007197">
    <property type="entry name" value="rSAM"/>
</dbReference>
<dbReference type="InterPro" id="IPR058240">
    <property type="entry name" value="rSAM_sf"/>
</dbReference>
<dbReference type="InterPro" id="IPR023885">
    <property type="entry name" value="4Fe4S-binding_SPASM_dom"/>
</dbReference>
<evidence type="ECO:0000259" key="7">
    <source>
        <dbReference type="PROSITE" id="PS51918"/>
    </source>
</evidence>
<evidence type="ECO:0000256" key="4">
    <source>
        <dbReference type="ARBA" id="ARBA00022723"/>
    </source>
</evidence>
<dbReference type="SFLD" id="SFLDS00029">
    <property type="entry name" value="Radical_SAM"/>
    <property type="match status" value="1"/>
</dbReference>
<evidence type="ECO:0000313" key="9">
    <source>
        <dbReference type="Proteomes" id="UP000286077"/>
    </source>
</evidence>
<keyword evidence="5" id="KW-0408">Iron</keyword>
<dbReference type="PANTHER" id="PTHR43273:SF8">
    <property type="entry name" value="RADICAL SAM DOMAIN PROTEIN"/>
    <property type="match status" value="1"/>
</dbReference>
<dbReference type="CDD" id="cd01335">
    <property type="entry name" value="Radical_SAM"/>
    <property type="match status" value="1"/>
</dbReference>
<dbReference type="Gene3D" id="3.20.20.70">
    <property type="entry name" value="Aldolase class I"/>
    <property type="match status" value="1"/>
</dbReference>
<dbReference type="NCBIfam" id="TIGR04085">
    <property type="entry name" value="rSAM_more_4Fe4S"/>
    <property type="match status" value="1"/>
</dbReference>
<keyword evidence="6" id="KW-0411">Iron-sulfur</keyword>
<keyword evidence="3" id="KW-0949">S-adenosyl-L-methionine</keyword>
<dbReference type="Pfam" id="PF04055">
    <property type="entry name" value="Radical_SAM"/>
    <property type="match status" value="1"/>
</dbReference>
<evidence type="ECO:0000256" key="1">
    <source>
        <dbReference type="ARBA" id="ARBA00001966"/>
    </source>
</evidence>
<dbReference type="GO" id="GO:0046872">
    <property type="term" value="F:metal ion binding"/>
    <property type="evidence" value="ECO:0007669"/>
    <property type="project" value="UniProtKB-KW"/>
</dbReference>